<dbReference type="InterPro" id="IPR020843">
    <property type="entry name" value="ER"/>
</dbReference>
<name>A0A9P5HEI7_9HYPO</name>
<dbReference type="SUPFAM" id="SSF50129">
    <property type="entry name" value="GroES-like"/>
    <property type="match status" value="1"/>
</dbReference>
<protein>
    <recommendedName>
        <fullName evidence="3">Enoyl reductase (ER) domain-containing protein</fullName>
    </recommendedName>
</protein>
<evidence type="ECO:0000259" key="3">
    <source>
        <dbReference type="SMART" id="SM00829"/>
    </source>
</evidence>
<dbReference type="PANTHER" id="PTHR45348">
    <property type="entry name" value="HYPOTHETICAL OXIDOREDUCTASE (EUROFUNG)"/>
    <property type="match status" value="1"/>
</dbReference>
<comment type="caution">
    <text evidence="4">The sequence shown here is derived from an EMBL/GenBank/DDBJ whole genome shotgun (WGS) entry which is preliminary data.</text>
</comment>
<dbReference type="InterPro" id="IPR047122">
    <property type="entry name" value="Trans-enoyl_RdTase-like"/>
</dbReference>
<dbReference type="Pfam" id="PF08240">
    <property type="entry name" value="ADH_N"/>
    <property type="match status" value="1"/>
</dbReference>
<dbReference type="InterPro" id="IPR011032">
    <property type="entry name" value="GroES-like_sf"/>
</dbReference>
<dbReference type="InterPro" id="IPR036291">
    <property type="entry name" value="NAD(P)-bd_dom_sf"/>
</dbReference>
<sequence>MAEHVAALLPAVRSDLALDNRQSPSPGPGEILIRNHVIAVNPIDWKRQASGFMISSYPVVLGADVCGVVAEAGSSVTAFKSGDRVLAVAHSFCSGNNDHGAFQEYTVVKATATVALPREMSFQQGATLPTAAGTATMALFDVLDLPQVTTGETIHASQVGGTANSSESSPLGILVWGGASTVGFLTIQLARLAGLTIYAAASEHHHDHLRSVGASMLVDYHSPTAVDDLLAGAERAGSQIALAVDAISTAETLASVVQVLSKSTAVTKKLAHTSPWPKSVPHPEGIETGAIRGDDFSHRREDLSIWLCNLSLPKWLAEGVIIPPAYRVIDGGLGGLQNALNELKKGVSGEKLLVEV</sequence>
<evidence type="ECO:0000256" key="1">
    <source>
        <dbReference type="ARBA" id="ARBA00008072"/>
    </source>
</evidence>
<dbReference type="OrthoDB" id="10257049at2759"/>
<organism evidence="4 5">
    <name type="scientific">Cylindrodendrum hubeiense</name>
    <dbReference type="NCBI Taxonomy" id="595255"/>
    <lineage>
        <taxon>Eukaryota</taxon>
        <taxon>Fungi</taxon>
        <taxon>Dikarya</taxon>
        <taxon>Ascomycota</taxon>
        <taxon>Pezizomycotina</taxon>
        <taxon>Sordariomycetes</taxon>
        <taxon>Hypocreomycetidae</taxon>
        <taxon>Hypocreales</taxon>
        <taxon>Nectriaceae</taxon>
        <taxon>Cylindrodendrum</taxon>
    </lineage>
</organism>
<dbReference type="SUPFAM" id="SSF51735">
    <property type="entry name" value="NAD(P)-binding Rossmann-fold domains"/>
    <property type="match status" value="1"/>
</dbReference>
<evidence type="ECO:0000313" key="5">
    <source>
        <dbReference type="Proteomes" id="UP000722485"/>
    </source>
</evidence>
<evidence type="ECO:0000256" key="2">
    <source>
        <dbReference type="ARBA" id="ARBA00023002"/>
    </source>
</evidence>
<reference evidence="4" key="1">
    <citation type="submission" date="2020-03" db="EMBL/GenBank/DDBJ databases">
        <title>Draft Genome Sequence of Cylindrodendrum hubeiense.</title>
        <authorList>
            <person name="Buettner E."/>
            <person name="Kellner H."/>
        </authorList>
    </citation>
    <scope>NUCLEOTIDE SEQUENCE</scope>
    <source>
        <strain evidence="4">IHI 201604</strain>
    </source>
</reference>
<dbReference type="PANTHER" id="PTHR45348:SF2">
    <property type="entry name" value="ZINC-TYPE ALCOHOL DEHYDROGENASE-LIKE PROTEIN C2E1P3.01"/>
    <property type="match status" value="1"/>
</dbReference>
<evidence type="ECO:0000313" key="4">
    <source>
        <dbReference type="EMBL" id="KAF7552710.1"/>
    </source>
</evidence>
<dbReference type="Gene3D" id="3.90.180.10">
    <property type="entry name" value="Medium-chain alcohol dehydrogenases, catalytic domain"/>
    <property type="match status" value="1"/>
</dbReference>
<keyword evidence="2" id="KW-0560">Oxidoreductase</keyword>
<proteinExistence type="inferred from homology"/>
<keyword evidence="5" id="KW-1185">Reference proteome</keyword>
<gene>
    <name evidence="4" type="ORF">G7Z17_g4123</name>
</gene>
<dbReference type="InterPro" id="IPR013154">
    <property type="entry name" value="ADH-like_N"/>
</dbReference>
<dbReference type="Gene3D" id="3.40.50.720">
    <property type="entry name" value="NAD(P)-binding Rossmann-like Domain"/>
    <property type="match status" value="1"/>
</dbReference>
<dbReference type="AlphaFoldDB" id="A0A9P5HEI7"/>
<dbReference type="GO" id="GO:0016651">
    <property type="term" value="F:oxidoreductase activity, acting on NAD(P)H"/>
    <property type="evidence" value="ECO:0007669"/>
    <property type="project" value="InterPro"/>
</dbReference>
<dbReference type="Proteomes" id="UP000722485">
    <property type="component" value="Unassembled WGS sequence"/>
</dbReference>
<dbReference type="CDD" id="cd08249">
    <property type="entry name" value="enoyl_reductase_like"/>
    <property type="match status" value="1"/>
</dbReference>
<dbReference type="SMART" id="SM00829">
    <property type="entry name" value="PKS_ER"/>
    <property type="match status" value="1"/>
</dbReference>
<dbReference type="EMBL" id="JAANBB010000056">
    <property type="protein sequence ID" value="KAF7552710.1"/>
    <property type="molecule type" value="Genomic_DNA"/>
</dbReference>
<feature type="domain" description="Enoyl reductase (ER)" evidence="3">
    <location>
        <begin position="11"/>
        <end position="354"/>
    </location>
</feature>
<comment type="similarity">
    <text evidence="1">Belongs to the zinc-containing alcohol dehydrogenase family.</text>
</comment>
<accession>A0A9P5HEI7</accession>